<evidence type="ECO:0000256" key="1">
    <source>
        <dbReference type="SAM" id="MobiDB-lite"/>
    </source>
</evidence>
<feature type="region of interest" description="Disordered" evidence="1">
    <location>
        <begin position="1"/>
        <end position="54"/>
    </location>
</feature>
<sequence>MRAQGRAPEPLQRRREVREEEKQTRPSELPLGTRSQTAAGDANKSAEDAFAPVV</sequence>
<protein>
    <submittedName>
        <fullName evidence="2">Uncharacterized protein</fullName>
    </submittedName>
</protein>
<comment type="caution">
    <text evidence="2">The sequence shown here is derived from an EMBL/GenBank/DDBJ whole genome shotgun (WGS) entry which is preliminary data.</text>
</comment>
<proteinExistence type="predicted"/>
<gene>
    <name evidence="2" type="ORF">Q7C36_000337</name>
</gene>
<dbReference type="AlphaFoldDB" id="A0AA88NXF0"/>
<evidence type="ECO:0000313" key="2">
    <source>
        <dbReference type="EMBL" id="KAK2868466.1"/>
    </source>
</evidence>
<reference evidence="2" key="1">
    <citation type="submission" date="2023-08" db="EMBL/GenBank/DDBJ databases">
        <title>Pelteobagrus vachellii genome.</title>
        <authorList>
            <person name="Liu H."/>
        </authorList>
    </citation>
    <scope>NUCLEOTIDE SEQUENCE</scope>
    <source>
        <strain evidence="2">PRFRI_2022a</strain>
        <tissue evidence="2">Muscle</tissue>
    </source>
</reference>
<organism evidence="2 3">
    <name type="scientific">Tachysurus vachellii</name>
    <name type="common">Darkbarbel catfish</name>
    <name type="synonym">Pelteobagrus vachellii</name>
    <dbReference type="NCBI Taxonomy" id="175792"/>
    <lineage>
        <taxon>Eukaryota</taxon>
        <taxon>Metazoa</taxon>
        <taxon>Chordata</taxon>
        <taxon>Craniata</taxon>
        <taxon>Vertebrata</taxon>
        <taxon>Euteleostomi</taxon>
        <taxon>Actinopterygii</taxon>
        <taxon>Neopterygii</taxon>
        <taxon>Teleostei</taxon>
        <taxon>Ostariophysi</taxon>
        <taxon>Siluriformes</taxon>
        <taxon>Bagridae</taxon>
        <taxon>Tachysurus</taxon>
    </lineage>
</organism>
<keyword evidence="3" id="KW-1185">Reference proteome</keyword>
<accession>A0AA88NXF0</accession>
<name>A0AA88NXF0_TACVA</name>
<evidence type="ECO:0000313" key="3">
    <source>
        <dbReference type="Proteomes" id="UP001187315"/>
    </source>
</evidence>
<dbReference type="Proteomes" id="UP001187315">
    <property type="component" value="Unassembled WGS sequence"/>
</dbReference>
<dbReference type="EMBL" id="JAVHJS010000001">
    <property type="protein sequence ID" value="KAK2868466.1"/>
    <property type="molecule type" value="Genomic_DNA"/>
</dbReference>
<feature type="compositionally biased region" description="Basic and acidic residues" evidence="1">
    <location>
        <begin position="11"/>
        <end position="25"/>
    </location>
</feature>